<dbReference type="AlphaFoldDB" id="A0A5N4A437"/>
<reference evidence="4 5" key="1">
    <citation type="journal article" date="2018" name="Elife">
        <title>Firefly genomes illuminate parallel origins of bioluminescence in beetles.</title>
        <authorList>
            <person name="Fallon T.R."/>
            <person name="Lower S.E."/>
            <person name="Chang C.H."/>
            <person name="Bessho-Uehara M."/>
            <person name="Martin G.J."/>
            <person name="Bewick A.J."/>
            <person name="Behringer M."/>
            <person name="Debat H.J."/>
            <person name="Wong I."/>
            <person name="Day J.C."/>
            <person name="Suvorov A."/>
            <person name="Silva C.J."/>
            <person name="Stanger-Hall K.F."/>
            <person name="Hall D.W."/>
            <person name="Schmitz R.J."/>
            <person name="Nelson D.R."/>
            <person name="Lewis S.M."/>
            <person name="Shigenobu S."/>
            <person name="Bybee S.M."/>
            <person name="Larracuente A.M."/>
            <person name="Oba Y."/>
            <person name="Weng J.K."/>
        </authorList>
    </citation>
    <scope>NUCLEOTIDE SEQUENCE [LARGE SCALE GENOMIC DNA]</scope>
    <source>
        <strain evidence="4">1611_PpyrPB1</strain>
        <tissue evidence="4">Whole body</tissue>
    </source>
</reference>
<dbReference type="SFLD" id="SFLDS00019">
    <property type="entry name" value="Glutathione_Transferase_(cytos"/>
    <property type="match status" value="1"/>
</dbReference>
<dbReference type="SUPFAM" id="SSF47616">
    <property type="entry name" value="GST C-terminal domain-like"/>
    <property type="match status" value="1"/>
</dbReference>
<dbReference type="PANTHER" id="PTHR43969">
    <property type="entry name" value="GLUTATHIONE S TRANSFERASE D10, ISOFORM A-RELATED"/>
    <property type="match status" value="1"/>
</dbReference>
<feature type="domain" description="GST N-terminal" evidence="2">
    <location>
        <begin position="1"/>
        <end position="83"/>
    </location>
</feature>
<keyword evidence="5" id="KW-1185">Reference proteome</keyword>
<dbReference type="PANTHER" id="PTHR43969:SF9">
    <property type="entry name" value="GLUTATHIONE S TRANSFERASE D10, ISOFORM A-RELATED"/>
    <property type="match status" value="1"/>
</dbReference>
<dbReference type="InterPro" id="IPR036249">
    <property type="entry name" value="Thioredoxin-like_sf"/>
</dbReference>
<dbReference type="Pfam" id="PF02798">
    <property type="entry name" value="GST_N"/>
    <property type="match status" value="1"/>
</dbReference>
<dbReference type="InterPro" id="IPR040079">
    <property type="entry name" value="Glutathione_S-Trfase"/>
</dbReference>
<evidence type="ECO:0000313" key="5">
    <source>
        <dbReference type="Proteomes" id="UP000327044"/>
    </source>
</evidence>
<evidence type="ECO:0000259" key="3">
    <source>
        <dbReference type="PROSITE" id="PS50405"/>
    </source>
</evidence>
<evidence type="ECO:0000313" key="4">
    <source>
        <dbReference type="EMBL" id="KAB0792071.1"/>
    </source>
</evidence>
<feature type="domain" description="GST C-terminal" evidence="3">
    <location>
        <begin position="89"/>
        <end position="216"/>
    </location>
</feature>
<comment type="caution">
    <text evidence="4">The sequence shown here is derived from an EMBL/GenBank/DDBJ whole genome shotgun (WGS) entry which is preliminary data.</text>
</comment>
<dbReference type="Gene3D" id="1.20.1050.10">
    <property type="match status" value="1"/>
</dbReference>
<dbReference type="GO" id="GO:0004364">
    <property type="term" value="F:glutathione transferase activity"/>
    <property type="evidence" value="ECO:0007669"/>
    <property type="project" value="TreeGrafter"/>
</dbReference>
<name>A0A5N4A437_PHOPY</name>
<dbReference type="GO" id="GO:0006749">
    <property type="term" value="P:glutathione metabolic process"/>
    <property type="evidence" value="ECO:0007669"/>
    <property type="project" value="TreeGrafter"/>
</dbReference>
<evidence type="ECO:0000259" key="2">
    <source>
        <dbReference type="PROSITE" id="PS50404"/>
    </source>
</evidence>
<dbReference type="PROSITE" id="PS50404">
    <property type="entry name" value="GST_NTER"/>
    <property type="match status" value="1"/>
</dbReference>
<dbReference type="OrthoDB" id="2309723at2759"/>
<dbReference type="InterPro" id="IPR004045">
    <property type="entry name" value="Glutathione_S-Trfase_N"/>
</dbReference>
<dbReference type="EMBL" id="VVIM01000010">
    <property type="protein sequence ID" value="KAB0792071.1"/>
    <property type="molecule type" value="Genomic_DNA"/>
</dbReference>
<dbReference type="Gene3D" id="3.40.30.10">
    <property type="entry name" value="Glutaredoxin"/>
    <property type="match status" value="1"/>
</dbReference>
<dbReference type="InterPro" id="IPR036282">
    <property type="entry name" value="Glutathione-S-Trfase_C_sf"/>
</dbReference>
<accession>A0A5N4A437</accession>
<dbReference type="FunFam" id="1.20.1050.10:FF:000007">
    <property type="entry name" value="Glutathione S-transferase 1-1"/>
    <property type="match status" value="1"/>
</dbReference>
<dbReference type="InParanoid" id="A0A5N4A437"/>
<evidence type="ECO:0000256" key="1">
    <source>
        <dbReference type="ARBA" id="ARBA00011738"/>
    </source>
</evidence>
<dbReference type="SFLD" id="SFLDG00358">
    <property type="entry name" value="Main_(cytGST)"/>
    <property type="match status" value="1"/>
</dbReference>
<dbReference type="SUPFAM" id="SSF52833">
    <property type="entry name" value="Thioredoxin-like"/>
    <property type="match status" value="1"/>
</dbReference>
<comment type="subunit">
    <text evidence="1">Homodimer.</text>
</comment>
<protein>
    <submittedName>
        <fullName evidence="4">Uncharacterized protein</fullName>
    </submittedName>
</protein>
<dbReference type="CDD" id="cd03177">
    <property type="entry name" value="GST_C_Delta_Epsilon"/>
    <property type="match status" value="1"/>
</dbReference>
<dbReference type="CDD" id="cd03045">
    <property type="entry name" value="GST_N_Delta_Epsilon"/>
    <property type="match status" value="1"/>
</dbReference>
<dbReference type="FunFam" id="3.40.30.10:FF:000034">
    <property type="entry name" value="glutathione S-transferase 1"/>
    <property type="match status" value="1"/>
</dbReference>
<organism evidence="4 5">
    <name type="scientific">Photinus pyralis</name>
    <name type="common">Common eastern firefly</name>
    <name type="synonym">Lampyris pyralis</name>
    <dbReference type="NCBI Taxonomy" id="7054"/>
    <lineage>
        <taxon>Eukaryota</taxon>
        <taxon>Metazoa</taxon>
        <taxon>Ecdysozoa</taxon>
        <taxon>Arthropoda</taxon>
        <taxon>Hexapoda</taxon>
        <taxon>Insecta</taxon>
        <taxon>Pterygota</taxon>
        <taxon>Neoptera</taxon>
        <taxon>Endopterygota</taxon>
        <taxon>Coleoptera</taxon>
        <taxon>Polyphaga</taxon>
        <taxon>Elateriformia</taxon>
        <taxon>Elateroidea</taxon>
        <taxon>Lampyridae</taxon>
        <taxon>Lampyrinae</taxon>
        <taxon>Photinus</taxon>
    </lineage>
</organism>
<gene>
    <name evidence="4" type="ORF">PPYR_14032</name>
</gene>
<sequence>MPIDFYYAPVVGQCRFIELTARTLGVDLNFKELDLMIKKEHLTPEFLKINPQHCIPTIVDNGFALWESPVIATYLVETYGKTDSLYPKDVKKRAVVDQRLYFNNGVLDQRLAEYYYPVIAGKGAPDPEKYKKVEEALEFLDGFLGAAEYVAGDSMTLADFAIATTLSTYDVAKLKRSDYKNVSRWYKALQTSVPAFEDINSVKKLTKMFQELAKKAKQLAKQ</sequence>
<dbReference type="PROSITE" id="PS50405">
    <property type="entry name" value="GST_CTER"/>
    <property type="match status" value="1"/>
</dbReference>
<dbReference type="Pfam" id="PF13410">
    <property type="entry name" value="GST_C_2"/>
    <property type="match status" value="1"/>
</dbReference>
<dbReference type="Proteomes" id="UP000327044">
    <property type="component" value="Unassembled WGS sequence"/>
</dbReference>
<proteinExistence type="predicted"/>
<dbReference type="InterPro" id="IPR010987">
    <property type="entry name" value="Glutathione-S-Trfase_C-like"/>
</dbReference>